<dbReference type="EMBL" id="JBGBPQ010000012">
    <property type="protein sequence ID" value="KAL1514973.1"/>
    <property type="molecule type" value="Genomic_DNA"/>
</dbReference>
<evidence type="ECO:0000313" key="2">
    <source>
        <dbReference type="EMBL" id="KAL1514973.1"/>
    </source>
</evidence>
<evidence type="ECO:0000256" key="1">
    <source>
        <dbReference type="SAM" id="SignalP"/>
    </source>
</evidence>
<organism evidence="2 3">
    <name type="scientific">Prymnesium parvum</name>
    <name type="common">Toxic golden alga</name>
    <dbReference type="NCBI Taxonomy" id="97485"/>
    <lineage>
        <taxon>Eukaryota</taxon>
        <taxon>Haptista</taxon>
        <taxon>Haptophyta</taxon>
        <taxon>Prymnesiophyceae</taxon>
        <taxon>Prymnesiales</taxon>
        <taxon>Prymnesiaceae</taxon>
        <taxon>Prymnesium</taxon>
    </lineage>
</organism>
<evidence type="ECO:0000313" key="3">
    <source>
        <dbReference type="Proteomes" id="UP001515480"/>
    </source>
</evidence>
<protein>
    <submittedName>
        <fullName evidence="2">Uncharacterized protein</fullName>
    </submittedName>
</protein>
<sequence length="351" mass="37714">MRPKAPNTVPRQTVLRVTALPLLLLAMGETDLSTVIRRAVVRGAQTADKLDGLWQRFSGEVLPLQQSITPPVSSPPPAFLELEYARAALDIPLEVGAQLSDLGPAAWASRLQQARQQSVLLYGESAEAAPRAGAATRVFPRALASAVADGYPANNATVFNFEVYVRWRLLQDVIPAGQRPLFTSRLGEAMLRAAPLRTAIVPLRDRVSARGARSLRDVVDGCNQLLACMAAAGLFARFELQLSSGSGPELFDEMDWEGLGSITWQYIISGSTIVGGSQLAQERASNAGMSVGLYPGQLVIAPLSAYLSSEKVDAQIAEYFLDNRAGLPDPRTFADPSYYCDSLIEVVASIG</sequence>
<name>A0AB34J5L7_PRYPA</name>
<keyword evidence="3" id="KW-1185">Reference proteome</keyword>
<gene>
    <name evidence="2" type="ORF">AB1Y20_004049</name>
</gene>
<feature type="chain" id="PRO_5044346556" evidence="1">
    <location>
        <begin position="29"/>
        <end position="351"/>
    </location>
</feature>
<accession>A0AB34J5L7</accession>
<comment type="caution">
    <text evidence="2">The sequence shown here is derived from an EMBL/GenBank/DDBJ whole genome shotgun (WGS) entry which is preliminary data.</text>
</comment>
<reference evidence="2 3" key="1">
    <citation type="journal article" date="2024" name="Science">
        <title>Giant polyketide synthase enzymes in the biosynthesis of giant marine polyether toxins.</title>
        <authorList>
            <person name="Fallon T.R."/>
            <person name="Shende V.V."/>
            <person name="Wierzbicki I.H."/>
            <person name="Pendleton A.L."/>
            <person name="Watervoot N.F."/>
            <person name="Auber R.P."/>
            <person name="Gonzalez D.J."/>
            <person name="Wisecaver J.H."/>
            <person name="Moore B.S."/>
        </authorList>
    </citation>
    <scope>NUCLEOTIDE SEQUENCE [LARGE SCALE GENOMIC DNA]</scope>
    <source>
        <strain evidence="2 3">12B1</strain>
    </source>
</reference>
<proteinExistence type="predicted"/>
<feature type="signal peptide" evidence="1">
    <location>
        <begin position="1"/>
        <end position="28"/>
    </location>
</feature>
<dbReference type="AlphaFoldDB" id="A0AB34J5L7"/>
<dbReference type="Proteomes" id="UP001515480">
    <property type="component" value="Unassembled WGS sequence"/>
</dbReference>
<keyword evidence="1" id="KW-0732">Signal</keyword>